<reference evidence="1 2" key="1">
    <citation type="submission" date="2012-01" db="EMBL/GenBank/DDBJ databases">
        <title>Improved High-Quality Draft sequence of Metallosphaera yellowstonensis MK1.</title>
        <authorList>
            <consortium name="US DOE Joint Genome Institute"/>
            <person name="Lucas S."/>
            <person name="Han J."/>
            <person name="Cheng J.-F."/>
            <person name="Goodwin L."/>
            <person name="Pitluck S."/>
            <person name="Peters L."/>
            <person name="Teshima H."/>
            <person name="Detter J.C."/>
            <person name="Han C."/>
            <person name="Tapia R."/>
            <person name="Land M."/>
            <person name="Hauser L."/>
            <person name="Kyrpides N."/>
            <person name="Kozubal M."/>
            <person name="Macur R.E."/>
            <person name="Jay Z."/>
            <person name="Inskeep W."/>
            <person name="Woyke T."/>
        </authorList>
    </citation>
    <scope>NUCLEOTIDE SEQUENCE [LARGE SCALE GENOMIC DNA]</scope>
    <source>
        <strain evidence="1 2">MK1</strain>
    </source>
</reference>
<name>H2C5F3_9CREN</name>
<dbReference type="InterPro" id="IPR036520">
    <property type="entry name" value="UPF0759_sf"/>
</dbReference>
<dbReference type="InterPro" id="IPR002763">
    <property type="entry name" value="DUF72"/>
</dbReference>
<dbReference type="AlphaFoldDB" id="H2C5F3"/>
<evidence type="ECO:0000313" key="2">
    <source>
        <dbReference type="Proteomes" id="UP000003980"/>
    </source>
</evidence>
<dbReference type="Proteomes" id="UP000003980">
    <property type="component" value="Unassembled WGS sequence"/>
</dbReference>
<dbReference type="PANTHER" id="PTHR30348:SF4">
    <property type="entry name" value="DUF72 DOMAIN-CONTAINING PROTEIN"/>
    <property type="match status" value="1"/>
</dbReference>
<evidence type="ECO:0008006" key="3">
    <source>
        <dbReference type="Google" id="ProtNLM"/>
    </source>
</evidence>
<organism evidence="1 2">
    <name type="scientific">Metallosphaera yellowstonensis MK1</name>
    <dbReference type="NCBI Taxonomy" id="671065"/>
    <lineage>
        <taxon>Archaea</taxon>
        <taxon>Thermoproteota</taxon>
        <taxon>Thermoprotei</taxon>
        <taxon>Sulfolobales</taxon>
        <taxon>Sulfolobaceae</taxon>
        <taxon>Metallosphaera</taxon>
    </lineage>
</organism>
<dbReference type="RefSeq" id="WP_009072627.1">
    <property type="nucleotide sequence ID" value="NZ_JH597768.1"/>
</dbReference>
<dbReference type="PANTHER" id="PTHR30348">
    <property type="entry name" value="UNCHARACTERIZED PROTEIN YECE"/>
    <property type="match status" value="1"/>
</dbReference>
<sequence>MDIYVGTSGWYYSWNKGRSLDWYVRNTPFRAVELNSSFYRYPKREQVEAWKKYDLKWAIKVNRRITHVSRLSSVDAWEEFKKTVETLNPAFYLFQLPPSFKRTSENLRRVEEFSQLLGERAVFEFRDREWYKEPPKLSSIISSVDSPLGTFIVPGEVIYLRMHGRKRWYFYQYSREELTEIAESVMRSRPNSVFVFFNNDLWMLENGITMLELLKRTSQENLS</sequence>
<gene>
    <name evidence="1" type="ORF">MetMK1DRAFT_00017760</name>
</gene>
<accession>H2C5F3</accession>
<dbReference type="Pfam" id="PF01904">
    <property type="entry name" value="DUF72"/>
    <property type="match status" value="1"/>
</dbReference>
<dbReference type="EMBL" id="JH597768">
    <property type="protein sequence ID" value="EHP69030.1"/>
    <property type="molecule type" value="Genomic_DNA"/>
</dbReference>
<dbReference type="eggNOG" id="arCOG04291">
    <property type="taxonomic scope" value="Archaea"/>
</dbReference>
<dbReference type="HOGENOM" id="CLU_046519_0_1_2"/>
<dbReference type="STRING" id="671065.MetMK1DRAFT_00017760"/>
<dbReference type="OrthoDB" id="35747at2157"/>
<proteinExistence type="predicted"/>
<keyword evidence="2" id="KW-1185">Reference proteome</keyword>
<evidence type="ECO:0000313" key="1">
    <source>
        <dbReference type="EMBL" id="EHP69030.1"/>
    </source>
</evidence>
<protein>
    <recommendedName>
        <fullName evidence="3">DUF72 domain-containing protein</fullName>
    </recommendedName>
</protein>
<dbReference type="SUPFAM" id="SSF117396">
    <property type="entry name" value="TM1631-like"/>
    <property type="match status" value="1"/>
</dbReference>
<dbReference type="Gene3D" id="3.20.20.410">
    <property type="entry name" value="Protein of unknown function UPF0759"/>
    <property type="match status" value="1"/>
</dbReference>